<dbReference type="SUPFAM" id="SSF47203">
    <property type="entry name" value="Acyl-CoA dehydrogenase C-terminal domain-like"/>
    <property type="match status" value="1"/>
</dbReference>
<dbReference type="Gene3D" id="2.40.110.10">
    <property type="entry name" value="Butyryl-CoA Dehydrogenase, subunit A, domain 2"/>
    <property type="match status" value="1"/>
</dbReference>
<dbReference type="GO" id="GO:0006552">
    <property type="term" value="P:L-leucine catabolic process"/>
    <property type="evidence" value="ECO:0007669"/>
    <property type="project" value="TreeGrafter"/>
</dbReference>
<sequence length="489" mass="52220">MAEWFNQTIQSGREIWLHDAAATPTGTARRGKVLTPEAMEADSSLGISTTNPSATDPQRAAVEQAQQAAAAAAQDAEPRLLLKVTPGTPVGSQYDELAGRFRPVFARIAAGAAERDALRRLPIEQVGWLNAERFGALRLPASEGGYGASLTDTFRLLIELGEADSQIAHLLRAHIAFVEQILVHPDEAVRAKWVARIAAGQLIGNAYAERGGNRMGSWNTQLNVTPYGVSVTGTKYYCTGTIFADWTVVAATNPTREGRHLAVVATSHSGVQIYDDWDGFGQQLTGTGSTVFDDVPVDTLFGPTEQPHFPESSIFQLVLLAVQAGIARATLADARAAVQARTRAFTTGTGVPLRDEPQVLQLIGEISAQSFAAESVVLAAVAEVESLFAQEELSPQETYTACELVANRAQSAVQPLVLAAASKLFDGLGASATSTSCNFDRHWRNARTIATHNPAIYRARIIGDYEVNGTPPATHDSAGEAASSYIRQI</sequence>
<dbReference type="GO" id="GO:0050660">
    <property type="term" value="F:flavin adenine dinucleotide binding"/>
    <property type="evidence" value="ECO:0007669"/>
    <property type="project" value="InterPro"/>
</dbReference>
<comment type="caution">
    <text evidence="4">The sequence shown here is derived from an EMBL/GenBank/DDBJ whole genome shotgun (WGS) entry which is preliminary data.</text>
</comment>
<dbReference type="PANTHER" id="PTHR43884:SF12">
    <property type="entry name" value="ISOVALERYL-COA DEHYDROGENASE, MITOCHONDRIAL-RELATED"/>
    <property type="match status" value="1"/>
</dbReference>
<reference evidence="4" key="1">
    <citation type="submission" date="2020-11" db="EMBL/GenBank/DDBJ databases">
        <title>Sequencing the genomes of 1000 actinobacteria strains.</title>
        <authorList>
            <person name="Klenk H.-P."/>
        </authorList>
    </citation>
    <scope>NUCLEOTIDE SEQUENCE</scope>
    <source>
        <strain evidence="4">DSM 26152</strain>
    </source>
</reference>
<evidence type="ECO:0000313" key="4">
    <source>
        <dbReference type="EMBL" id="MBG6084979.1"/>
    </source>
</evidence>
<protein>
    <submittedName>
        <fullName evidence="4">Alkylation response protein AidB-like acyl-CoA dehydrogenase</fullName>
    </submittedName>
</protein>
<gene>
    <name evidence="4" type="ORF">IW252_001746</name>
</gene>
<dbReference type="InterPro" id="IPR046373">
    <property type="entry name" value="Acyl-CoA_Oxase/DH_mid-dom_sf"/>
</dbReference>
<dbReference type="InterPro" id="IPR013786">
    <property type="entry name" value="AcylCoA_DH/ox_N"/>
</dbReference>
<dbReference type="InterPro" id="IPR013107">
    <property type="entry name" value="Acyl-CoA_DH_C"/>
</dbReference>
<evidence type="ECO:0000259" key="3">
    <source>
        <dbReference type="Pfam" id="PF08028"/>
    </source>
</evidence>
<keyword evidence="1" id="KW-0560">Oxidoreductase</keyword>
<dbReference type="SUPFAM" id="SSF56645">
    <property type="entry name" value="Acyl-CoA dehydrogenase NM domain-like"/>
    <property type="match status" value="1"/>
</dbReference>
<evidence type="ECO:0000313" key="5">
    <source>
        <dbReference type="Proteomes" id="UP000625033"/>
    </source>
</evidence>
<dbReference type="PANTHER" id="PTHR43884">
    <property type="entry name" value="ACYL-COA DEHYDROGENASE"/>
    <property type="match status" value="1"/>
</dbReference>
<dbReference type="Pfam" id="PF02771">
    <property type="entry name" value="Acyl-CoA_dh_N"/>
    <property type="match status" value="1"/>
</dbReference>
<accession>A0A931GM16</accession>
<evidence type="ECO:0000259" key="2">
    <source>
        <dbReference type="Pfam" id="PF02771"/>
    </source>
</evidence>
<dbReference type="InterPro" id="IPR037069">
    <property type="entry name" value="AcylCoA_DH/ox_N_sf"/>
</dbReference>
<dbReference type="GO" id="GO:0008470">
    <property type="term" value="F:3-methylbutanoyl-CoA dehydrogenase activity"/>
    <property type="evidence" value="ECO:0007669"/>
    <property type="project" value="TreeGrafter"/>
</dbReference>
<keyword evidence="5" id="KW-1185">Reference proteome</keyword>
<dbReference type="InterPro" id="IPR036250">
    <property type="entry name" value="AcylCo_DH-like_C"/>
</dbReference>
<dbReference type="Gene3D" id="1.10.540.10">
    <property type="entry name" value="Acyl-CoA dehydrogenase/oxidase, N-terminal domain"/>
    <property type="match status" value="1"/>
</dbReference>
<dbReference type="EMBL" id="JADOTZ010000001">
    <property type="protein sequence ID" value="MBG6084979.1"/>
    <property type="molecule type" value="Genomic_DNA"/>
</dbReference>
<dbReference type="Proteomes" id="UP000625033">
    <property type="component" value="Unassembled WGS sequence"/>
</dbReference>
<dbReference type="AlphaFoldDB" id="A0A931GM16"/>
<feature type="domain" description="Acyl-CoA dehydrogenase C-terminal" evidence="3">
    <location>
        <begin position="319"/>
        <end position="453"/>
    </location>
</feature>
<evidence type="ECO:0000256" key="1">
    <source>
        <dbReference type="ARBA" id="ARBA00023002"/>
    </source>
</evidence>
<dbReference type="InterPro" id="IPR009100">
    <property type="entry name" value="AcylCoA_DH/oxidase_NM_dom_sf"/>
</dbReference>
<feature type="domain" description="Acyl-CoA dehydrogenase/oxidase N-terminal" evidence="2">
    <location>
        <begin position="107"/>
        <end position="201"/>
    </location>
</feature>
<name>A0A931GM16_9MICC</name>
<dbReference type="Pfam" id="PF08028">
    <property type="entry name" value="Acyl-CoA_dh_2"/>
    <property type="match status" value="1"/>
</dbReference>
<proteinExistence type="predicted"/>
<dbReference type="Gene3D" id="1.20.140.10">
    <property type="entry name" value="Butyryl-CoA Dehydrogenase, subunit A, domain 3"/>
    <property type="match status" value="1"/>
</dbReference>
<organism evidence="4 5">
    <name type="scientific">Zhihengliuella flava</name>
    <dbReference type="NCBI Taxonomy" id="1285193"/>
    <lineage>
        <taxon>Bacteria</taxon>
        <taxon>Bacillati</taxon>
        <taxon>Actinomycetota</taxon>
        <taxon>Actinomycetes</taxon>
        <taxon>Micrococcales</taxon>
        <taxon>Micrococcaceae</taxon>
        <taxon>Zhihengliuella</taxon>
    </lineage>
</organism>